<keyword evidence="10" id="KW-1185">Reference proteome</keyword>
<evidence type="ECO:0000313" key="9">
    <source>
        <dbReference type="EMBL" id="KAF1958469.1"/>
    </source>
</evidence>
<gene>
    <name evidence="9" type="ORF">CC80DRAFT_546701</name>
</gene>
<evidence type="ECO:0000256" key="1">
    <source>
        <dbReference type="ARBA" id="ARBA00004123"/>
    </source>
</evidence>
<accession>A0A6A5U3D7</accession>
<dbReference type="PANTHER" id="PTHR46030:SF1">
    <property type="entry name" value="ALPHA-KETOGLUTARATE-DEPENDENT DIOXYGENASE ALKB HOMOLOG 6"/>
    <property type="match status" value="1"/>
</dbReference>
<dbReference type="PROSITE" id="PS51471">
    <property type="entry name" value="FE2OG_OXY"/>
    <property type="match status" value="1"/>
</dbReference>
<proteinExistence type="inferred from homology"/>
<dbReference type="InterPro" id="IPR032862">
    <property type="entry name" value="ALKBH6"/>
</dbReference>
<keyword evidence="3" id="KW-0479">Metal-binding</keyword>
<dbReference type="SUPFAM" id="SSF51197">
    <property type="entry name" value="Clavaminate synthase-like"/>
    <property type="match status" value="1"/>
</dbReference>
<dbReference type="InterPro" id="IPR005123">
    <property type="entry name" value="Oxoglu/Fe-dep_dioxygenase_dom"/>
</dbReference>
<evidence type="ECO:0000256" key="6">
    <source>
        <dbReference type="ARBA" id="ARBA00023004"/>
    </source>
</evidence>
<sequence length="285" mass="31401">MHFAHMSELDGIKSRDHDEGFVLARFRIGALPPDFYYIPNFITVEEEERILGKIPAQRWIPLTHRRLQAYPSTLTKTNTLIASPLPQWLTHPIIDRFKSLGLFEHTPHQQPNHVLVNEYRAGEGIMPHEDGAAYAGVVATVSLGGAVCLDVMAKVGGEKEEEKEEEEGKVECTSVVGVEASGGARAGKLTTAQNNLPARILQERRSLLITTGRAYEDLLHGITPITVDEQLNADTVANWSLLGDSGVFEAKDGKNERGTRISLTFRDVLKVSEAASKVLGGLDRR</sequence>
<dbReference type="AlphaFoldDB" id="A0A6A5U3D7"/>
<protein>
    <recommendedName>
        <fullName evidence="8">Fe2OG dioxygenase domain-containing protein</fullName>
    </recommendedName>
</protein>
<evidence type="ECO:0000256" key="3">
    <source>
        <dbReference type="ARBA" id="ARBA00022723"/>
    </source>
</evidence>
<dbReference type="Gene3D" id="2.60.120.590">
    <property type="entry name" value="Alpha-ketoglutarate-dependent dioxygenase AlkB-like"/>
    <property type="match status" value="1"/>
</dbReference>
<comment type="subcellular location">
    <subcellularLocation>
        <location evidence="1">Nucleus</location>
    </subcellularLocation>
</comment>
<dbReference type="GO" id="GO:0005634">
    <property type="term" value="C:nucleus"/>
    <property type="evidence" value="ECO:0007669"/>
    <property type="project" value="UniProtKB-SubCell"/>
</dbReference>
<dbReference type="Proteomes" id="UP000800035">
    <property type="component" value="Unassembled WGS sequence"/>
</dbReference>
<evidence type="ECO:0000256" key="2">
    <source>
        <dbReference type="ARBA" id="ARBA00007879"/>
    </source>
</evidence>
<dbReference type="GO" id="GO:0051213">
    <property type="term" value="F:dioxygenase activity"/>
    <property type="evidence" value="ECO:0007669"/>
    <property type="project" value="UniProtKB-KW"/>
</dbReference>
<reference evidence="9" key="1">
    <citation type="journal article" date="2020" name="Stud. Mycol.">
        <title>101 Dothideomycetes genomes: a test case for predicting lifestyles and emergence of pathogens.</title>
        <authorList>
            <person name="Haridas S."/>
            <person name="Albert R."/>
            <person name="Binder M."/>
            <person name="Bloem J."/>
            <person name="Labutti K."/>
            <person name="Salamov A."/>
            <person name="Andreopoulos B."/>
            <person name="Baker S."/>
            <person name="Barry K."/>
            <person name="Bills G."/>
            <person name="Bluhm B."/>
            <person name="Cannon C."/>
            <person name="Castanera R."/>
            <person name="Culley D."/>
            <person name="Daum C."/>
            <person name="Ezra D."/>
            <person name="Gonzalez J."/>
            <person name="Henrissat B."/>
            <person name="Kuo A."/>
            <person name="Liang C."/>
            <person name="Lipzen A."/>
            <person name="Lutzoni F."/>
            <person name="Magnuson J."/>
            <person name="Mondo S."/>
            <person name="Nolan M."/>
            <person name="Ohm R."/>
            <person name="Pangilinan J."/>
            <person name="Park H.-J."/>
            <person name="Ramirez L."/>
            <person name="Alfaro M."/>
            <person name="Sun H."/>
            <person name="Tritt A."/>
            <person name="Yoshinaga Y."/>
            <person name="Zwiers L.-H."/>
            <person name="Turgeon B."/>
            <person name="Goodwin S."/>
            <person name="Spatafora J."/>
            <person name="Crous P."/>
            <person name="Grigoriev I."/>
        </authorList>
    </citation>
    <scope>NUCLEOTIDE SEQUENCE</scope>
    <source>
        <strain evidence="9">CBS 675.92</strain>
    </source>
</reference>
<name>A0A6A5U3D7_9PLEO</name>
<evidence type="ECO:0000256" key="7">
    <source>
        <dbReference type="ARBA" id="ARBA00023242"/>
    </source>
</evidence>
<keyword evidence="7" id="KW-0539">Nucleus</keyword>
<dbReference type="GO" id="GO:0046872">
    <property type="term" value="F:metal ion binding"/>
    <property type="evidence" value="ECO:0007669"/>
    <property type="project" value="UniProtKB-KW"/>
</dbReference>
<feature type="domain" description="Fe2OG dioxygenase" evidence="8">
    <location>
        <begin position="110"/>
        <end position="269"/>
    </location>
</feature>
<dbReference type="InterPro" id="IPR037151">
    <property type="entry name" value="AlkB-like_sf"/>
</dbReference>
<keyword evidence="6" id="KW-0408">Iron</keyword>
<evidence type="ECO:0000313" key="10">
    <source>
        <dbReference type="Proteomes" id="UP000800035"/>
    </source>
</evidence>
<dbReference type="EMBL" id="ML976987">
    <property type="protein sequence ID" value="KAF1958469.1"/>
    <property type="molecule type" value="Genomic_DNA"/>
</dbReference>
<keyword evidence="5" id="KW-0560">Oxidoreductase</keyword>
<dbReference type="Pfam" id="PF13532">
    <property type="entry name" value="2OG-FeII_Oxy_2"/>
    <property type="match status" value="1"/>
</dbReference>
<evidence type="ECO:0000256" key="4">
    <source>
        <dbReference type="ARBA" id="ARBA00022964"/>
    </source>
</evidence>
<keyword evidence="4" id="KW-0223">Dioxygenase</keyword>
<evidence type="ECO:0000259" key="8">
    <source>
        <dbReference type="PROSITE" id="PS51471"/>
    </source>
</evidence>
<evidence type="ECO:0000256" key="5">
    <source>
        <dbReference type="ARBA" id="ARBA00023002"/>
    </source>
</evidence>
<dbReference type="InterPro" id="IPR027450">
    <property type="entry name" value="AlkB-like"/>
</dbReference>
<organism evidence="9 10">
    <name type="scientific">Byssothecium circinans</name>
    <dbReference type="NCBI Taxonomy" id="147558"/>
    <lineage>
        <taxon>Eukaryota</taxon>
        <taxon>Fungi</taxon>
        <taxon>Dikarya</taxon>
        <taxon>Ascomycota</taxon>
        <taxon>Pezizomycotina</taxon>
        <taxon>Dothideomycetes</taxon>
        <taxon>Pleosporomycetidae</taxon>
        <taxon>Pleosporales</taxon>
        <taxon>Massarineae</taxon>
        <taxon>Massarinaceae</taxon>
        <taxon>Byssothecium</taxon>
    </lineage>
</organism>
<dbReference type="OrthoDB" id="412814at2759"/>
<comment type="similarity">
    <text evidence="2">Belongs to the alkB family.</text>
</comment>
<dbReference type="PANTHER" id="PTHR46030">
    <property type="entry name" value="ALPHA-KETOGLUTARATE-DEPENDENT DIOXYGENASE ALKB HOMOLOG 6"/>
    <property type="match status" value="1"/>
</dbReference>